<sequence length="611" mass="68372">MKVSIQFALLRPIFLFSLCFTILPTPLMSQKNSTTNTLRLLDPLLYSTVKTSNAGVENVNGEKCIYISTPQKEDNVTVNGQLITWNCPAGHFCPNFNKQFDCTPGFFCPENSAQPNYCCQGFYCSEDTKSIQLCPEGHFCTLGTINPVPCTLAICPPGSIKQNKYFVAIIVIGFIIVIIGLFHCKKRFVNKKNVEYDNILNDLANQDKEDLLRTRGSKSINISVEFNNLTLQLRNGKTPLNGVSGLFLPGRTCAIMGPSGSGKSTLISILAGKIKATNGELKVNDEKVSLAKYRKLVGFVPQEDIMIRKLTVREILVHSALMRLPTDMPVEDKKRKAMEVIKFLKLDHVLNDEIGDEEKRGISGGERKRVNIGMELVAEPSILFLDEPTSGLDSVMSYEVCKMLKYIAEIQNITIVAIVHSPSQKVFKTFDDVLVLNEEGKSEFSGRTKYVIEDFNSRNPRGAEEGPQDYIMVNTSRGGSASRSNTENKLTVQNQFINMLEDCISYIVDVILEIYSTLKSLFTSLICKDDEIRNTPNIFYAFYLLLGRALVQVYRRPSQFLFDQLLHLGCGVFVSLAISNSGYIGKPPKEICDYTPYVMMKSCENSSDFIQ</sequence>
<dbReference type="EMBL" id="CAJVQC010003573">
    <property type="protein sequence ID" value="CAG8529012.1"/>
    <property type="molecule type" value="Genomic_DNA"/>
</dbReference>
<dbReference type="Proteomes" id="UP000789920">
    <property type="component" value="Unassembled WGS sequence"/>
</dbReference>
<reference evidence="1" key="1">
    <citation type="submission" date="2021-06" db="EMBL/GenBank/DDBJ databases">
        <authorList>
            <person name="Kallberg Y."/>
            <person name="Tangrot J."/>
            <person name="Rosling A."/>
        </authorList>
    </citation>
    <scope>NUCLEOTIDE SEQUENCE</scope>
    <source>
        <strain evidence="1">MA461A</strain>
    </source>
</reference>
<name>A0ACA9LJ29_9GLOM</name>
<organism evidence="1 2">
    <name type="scientific">Racocetra persica</name>
    <dbReference type="NCBI Taxonomy" id="160502"/>
    <lineage>
        <taxon>Eukaryota</taxon>
        <taxon>Fungi</taxon>
        <taxon>Fungi incertae sedis</taxon>
        <taxon>Mucoromycota</taxon>
        <taxon>Glomeromycotina</taxon>
        <taxon>Glomeromycetes</taxon>
        <taxon>Diversisporales</taxon>
        <taxon>Gigasporaceae</taxon>
        <taxon>Racocetra</taxon>
    </lineage>
</organism>
<evidence type="ECO:0000313" key="1">
    <source>
        <dbReference type="EMBL" id="CAG8529012.1"/>
    </source>
</evidence>
<proteinExistence type="predicted"/>
<comment type="caution">
    <text evidence="1">The sequence shown here is derived from an EMBL/GenBank/DDBJ whole genome shotgun (WGS) entry which is preliminary data.</text>
</comment>
<accession>A0ACA9LJ29</accession>
<gene>
    <name evidence="1" type="ORF">RPERSI_LOCUS3050</name>
</gene>
<protein>
    <submittedName>
        <fullName evidence="1">18417_t:CDS:1</fullName>
    </submittedName>
</protein>
<feature type="non-terminal residue" evidence="1">
    <location>
        <position position="611"/>
    </location>
</feature>
<keyword evidence="2" id="KW-1185">Reference proteome</keyword>
<evidence type="ECO:0000313" key="2">
    <source>
        <dbReference type="Proteomes" id="UP000789920"/>
    </source>
</evidence>